<evidence type="ECO:0000313" key="2">
    <source>
        <dbReference type="Proteomes" id="UP000027981"/>
    </source>
</evidence>
<keyword evidence="2" id="KW-1185">Reference proteome</keyword>
<reference evidence="1 2" key="2">
    <citation type="journal article" date="2015" name="Genome Announc.">
        <title>Complete Genome Sequence of Hyperthermophilic Piezophilic Archaeon Palaeococcus pacificus DY20341T, Isolated from Deep-Sea Hydrothermal Sediments.</title>
        <authorList>
            <person name="Zeng X."/>
            <person name="Jebbar M."/>
            <person name="Shao Z."/>
        </authorList>
    </citation>
    <scope>NUCLEOTIDE SEQUENCE [LARGE SCALE GENOMIC DNA]</scope>
    <source>
        <strain evidence="1 2">DY20341</strain>
    </source>
</reference>
<proteinExistence type="predicted"/>
<sequence>MDVGTNFVLIGGEVKAIIISAKLIKAGKVIKGLSELTPVIADFIRRAYSWR</sequence>
<dbReference type="Proteomes" id="UP000027981">
    <property type="component" value="Chromosome"/>
</dbReference>
<dbReference type="HOGENOM" id="CLU_3094250_0_0_2"/>
<dbReference type="AlphaFoldDB" id="A0A075LZ79"/>
<name>A0A075LZ79_9EURY</name>
<reference evidence="2" key="1">
    <citation type="submission" date="2013-06" db="EMBL/GenBank/DDBJ databases">
        <title>Complete Genome Sequence of Hyperthermophilic Palaeococcus pacificus DY20341T, Isolated from a Deep-Sea Hydrothermal Sediments.</title>
        <authorList>
            <person name="Zeng X."/>
            <person name="Shao Z."/>
        </authorList>
    </citation>
    <scope>NUCLEOTIDE SEQUENCE [LARGE SCALE GENOMIC DNA]</scope>
    <source>
        <strain evidence="2">DY20341</strain>
    </source>
</reference>
<dbReference type="STRING" id="1343739.PAP_07390"/>
<gene>
    <name evidence="1" type="ORF">PAP_07390</name>
</gene>
<dbReference type="RefSeq" id="WP_158442505.1">
    <property type="nucleotide sequence ID" value="NZ_CP006019.1"/>
</dbReference>
<accession>A0A075LZ79</accession>
<dbReference type="EMBL" id="CP006019">
    <property type="protein sequence ID" value="AIF69868.1"/>
    <property type="molecule type" value="Genomic_DNA"/>
</dbReference>
<dbReference type="KEGG" id="ppac:PAP_07390"/>
<evidence type="ECO:0000313" key="1">
    <source>
        <dbReference type="EMBL" id="AIF69868.1"/>
    </source>
</evidence>
<dbReference type="GeneID" id="43503502"/>
<organism evidence="1 2">
    <name type="scientific">Palaeococcus pacificus DY20341</name>
    <dbReference type="NCBI Taxonomy" id="1343739"/>
    <lineage>
        <taxon>Archaea</taxon>
        <taxon>Methanobacteriati</taxon>
        <taxon>Methanobacteriota</taxon>
        <taxon>Thermococci</taxon>
        <taxon>Thermococcales</taxon>
        <taxon>Thermococcaceae</taxon>
        <taxon>Palaeococcus</taxon>
    </lineage>
</organism>
<protein>
    <submittedName>
        <fullName evidence="1">Uncharacterized protein</fullName>
    </submittedName>
</protein>